<protein>
    <recommendedName>
        <fullName evidence="1">NADH-quinone oxidoreductase subunit J</fullName>
        <ecNumber evidence="1">7.1.1.-</ecNumber>
    </recommendedName>
</protein>
<keyword evidence="1" id="KW-0472">Membrane</keyword>
<organism evidence="3 4">
    <name type="scientific">Epidermidibacterium keratini</name>
    <dbReference type="NCBI Taxonomy" id="1891644"/>
    <lineage>
        <taxon>Bacteria</taxon>
        <taxon>Bacillati</taxon>
        <taxon>Actinomycetota</taxon>
        <taxon>Actinomycetes</taxon>
        <taxon>Sporichthyales</taxon>
        <taxon>Sporichthyaceae</taxon>
        <taxon>Epidermidibacterium</taxon>
    </lineage>
</organism>
<proteinExistence type="inferred from homology"/>
<dbReference type="EC" id="7.1.1.-" evidence="1"/>
<dbReference type="InterPro" id="IPR001457">
    <property type="entry name" value="NADH_UbQ/plastoQ_OxRdtase_su6"/>
</dbReference>
<evidence type="ECO:0000256" key="1">
    <source>
        <dbReference type="RuleBase" id="RU004429"/>
    </source>
</evidence>
<dbReference type="GO" id="GO:0008137">
    <property type="term" value="F:NADH dehydrogenase (ubiquinone) activity"/>
    <property type="evidence" value="ECO:0007669"/>
    <property type="project" value="UniProtKB-UniRule"/>
</dbReference>
<dbReference type="InterPro" id="IPR042106">
    <property type="entry name" value="Nuo/plastoQ_OxRdtase_6_NuoJ"/>
</dbReference>
<keyword evidence="4" id="KW-1185">Reference proteome</keyword>
<dbReference type="EMBL" id="CP047156">
    <property type="protein sequence ID" value="QHB99747.1"/>
    <property type="molecule type" value="Genomic_DNA"/>
</dbReference>
<feature type="transmembrane region" description="Helical" evidence="1">
    <location>
        <begin position="20"/>
        <end position="38"/>
    </location>
</feature>
<keyword evidence="3" id="KW-0560">Oxidoreductase</keyword>
<feature type="region of interest" description="Disordered" evidence="2">
    <location>
        <begin position="232"/>
        <end position="274"/>
    </location>
</feature>
<keyword evidence="1" id="KW-0812">Transmembrane</keyword>
<feature type="transmembrane region" description="Helical" evidence="1">
    <location>
        <begin position="68"/>
        <end position="88"/>
    </location>
</feature>
<keyword evidence="1" id="KW-1003">Cell membrane</keyword>
<dbReference type="GO" id="GO:0048038">
    <property type="term" value="F:quinone binding"/>
    <property type="evidence" value="ECO:0007669"/>
    <property type="project" value="UniProtKB-UniRule"/>
</dbReference>
<dbReference type="NCBIfam" id="NF005165">
    <property type="entry name" value="PRK06638.1-5"/>
    <property type="match status" value="1"/>
</dbReference>
<keyword evidence="1" id="KW-0874">Quinone</keyword>
<evidence type="ECO:0000313" key="3">
    <source>
        <dbReference type="EMBL" id="QHB99747.1"/>
    </source>
</evidence>
<dbReference type="GO" id="GO:0005886">
    <property type="term" value="C:plasma membrane"/>
    <property type="evidence" value="ECO:0007669"/>
    <property type="project" value="UniProtKB-SubCell"/>
</dbReference>
<dbReference type="FunCoup" id="A0A7L4YL09">
    <property type="interactions" value="58"/>
</dbReference>
<dbReference type="PANTHER" id="PTHR33269:SF19">
    <property type="entry name" value="NADH-QUINONE OXIDOREDUCTASE SUBUNIT J"/>
    <property type="match status" value="1"/>
</dbReference>
<keyword evidence="1" id="KW-1133">Transmembrane helix</keyword>
<feature type="transmembrane region" description="Helical" evidence="1">
    <location>
        <begin position="109"/>
        <end position="128"/>
    </location>
</feature>
<comment type="function">
    <text evidence="1">NDH-1 shuttles electrons from NADH, via FMN and iron-sulfur (Fe-S) centers, to quinones in the respiratory chain. Couples the redox reaction to proton translocation (for every two electrons transferred, four hydrogen ions are translocated across the cytoplasmic membrane), and thus conserves the redox energy in a proton gradient.</text>
</comment>
<dbReference type="RefSeq" id="WP_159543614.1">
    <property type="nucleotide sequence ID" value="NZ_CP047156.1"/>
</dbReference>
<sequence length="274" mass="29104">MSSVAVLAAEAGQMSEGEVWIFALLAPVAVLGALGMLFSRNAIHSALWLVGTMLSLGVFYMAQAGPFLGVVQIIVYTGAIMILFVFVLMLVGRDSNDSLIETLRGQRAYAAWFGIGFAVIVAVTVYRATEGQQFASVDTINQMAAGNVRGLAALIFTDYLFAFEVAGALLVIATIGAMVLAHIERDRRHTQKERALQRFASKSPYPLVGPGVFANSHSVATPALLPDGRVAPESQARGVEMQAPPGGQLITSDSDGAVPPRRLLPTEDNQGDRA</sequence>
<evidence type="ECO:0000256" key="2">
    <source>
        <dbReference type="SAM" id="MobiDB-lite"/>
    </source>
</evidence>
<dbReference type="Proteomes" id="UP000463857">
    <property type="component" value="Chromosome"/>
</dbReference>
<dbReference type="GO" id="GO:0016491">
    <property type="term" value="F:oxidoreductase activity"/>
    <property type="evidence" value="ECO:0007669"/>
    <property type="project" value="UniProtKB-KW"/>
</dbReference>
<keyword evidence="1" id="KW-0520">NAD</keyword>
<comment type="catalytic activity">
    <reaction evidence="1">
        <text>a quinone + NADH + 5 H(+)(in) = a quinol + NAD(+) + 4 H(+)(out)</text>
        <dbReference type="Rhea" id="RHEA:57888"/>
        <dbReference type="ChEBI" id="CHEBI:15378"/>
        <dbReference type="ChEBI" id="CHEBI:24646"/>
        <dbReference type="ChEBI" id="CHEBI:57540"/>
        <dbReference type="ChEBI" id="CHEBI:57945"/>
        <dbReference type="ChEBI" id="CHEBI:132124"/>
    </reaction>
</comment>
<evidence type="ECO:0000313" key="4">
    <source>
        <dbReference type="Proteomes" id="UP000463857"/>
    </source>
</evidence>
<comment type="similarity">
    <text evidence="1">Belongs to the complex I subunit 6 family.</text>
</comment>
<reference evidence="3 4" key="1">
    <citation type="journal article" date="2018" name="Int. J. Syst. Evol. Microbiol.">
        <title>Epidermidibacterium keratini gen. nov., sp. nov., a member of the family Sporichthyaceae, isolated from keratin epidermis.</title>
        <authorList>
            <person name="Lee D.G."/>
            <person name="Trujillo M.E."/>
            <person name="Kang S."/>
            <person name="Nam J.J."/>
            <person name="Kim Y.J."/>
        </authorList>
    </citation>
    <scope>NUCLEOTIDE SEQUENCE [LARGE SCALE GENOMIC DNA]</scope>
    <source>
        <strain evidence="3 4">EPI-7</strain>
    </source>
</reference>
<accession>A0A7L4YL09</accession>
<feature type="transmembrane region" description="Helical" evidence="1">
    <location>
        <begin position="45"/>
        <end position="62"/>
    </location>
</feature>
<dbReference type="InParanoid" id="A0A7L4YL09"/>
<dbReference type="AlphaFoldDB" id="A0A7L4YL09"/>
<comment type="subcellular location">
    <subcellularLocation>
        <location evidence="1">Cell membrane</location>
        <topology evidence="1">Multi-pass membrane protein</topology>
    </subcellularLocation>
</comment>
<dbReference type="OrthoDB" id="13239at2"/>
<dbReference type="KEGG" id="eke:EK0264_05270"/>
<dbReference type="PANTHER" id="PTHR33269">
    <property type="entry name" value="NADH-UBIQUINONE OXIDOREDUCTASE CHAIN 6"/>
    <property type="match status" value="1"/>
</dbReference>
<name>A0A7L4YL09_9ACTN</name>
<dbReference type="Pfam" id="PF00499">
    <property type="entry name" value="Oxidored_q3"/>
    <property type="match status" value="1"/>
</dbReference>
<gene>
    <name evidence="3" type="ORF">EK0264_05270</name>
</gene>
<dbReference type="Gene3D" id="1.20.120.1200">
    <property type="entry name" value="NADH-ubiquinone/plastoquinone oxidoreductase chain 6, subunit NuoJ"/>
    <property type="match status" value="1"/>
</dbReference>
<feature type="transmembrane region" description="Helical" evidence="1">
    <location>
        <begin position="159"/>
        <end position="183"/>
    </location>
</feature>